<dbReference type="RefSeq" id="XP_008075106.1">
    <property type="nucleotide sequence ID" value="XM_008076915.1"/>
</dbReference>
<sequence length="101" mass="11082">MKKPCLMFLSPLAFVSSLNAPLSFTGTFSASQTQMSDAVVLNDKSMVYAWNGALVRLAQRIVTSRAHADEVRASGKYFKNLFDHGFAQNGDEETCLGTRLC</sequence>
<dbReference type="AlphaFoldDB" id="L2GTK4"/>
<evidence type="ECO:0000313" key="3">
    <source>
        <dbReference type="Proteomes" id="UP000011081"/>
    </source>
</evidence>
<feature type="chain" id="PRO_5003960169" evidence="1">
    <location>
        <begin position="18"/>
        <end position="101"/>
    </location>
</feature>
<gene>
    <name evidence="2" type="ORF">VCUG_02093</name>
</gene>
<evidence type="ECO:0000256" key="1">
    <source>
        <dbReference type="SAM" id="SignalP"/>
    </source>
</evidence>
<accession>L2GTK4</accession>
<dbReference type="InParanoid" id="L2GTK4"/>
<keyword evidence="3" id="KW-1185">Reference proteome</keyword>
<dbReference type="HOGENOM" id="CLU_2293822_0_0_1"/>
<dbReference type="GeneID" id="19879960"/>
<name>L2GTK4_VAVCU</name>
<dbReference type="EMBL" id="GL877446">
    <property type="protein sequence ID" value="ELA46415.1"/>
    <property type="molecule type" value="Genomic_DNA"/>
</dbReference>
<evidence type="ECO:0000313" key="2">
    <source>
        <dbReference type="EMBL" id="ELA46415.1"/>
    </source>
</evidence>
<keyword evidence="1" id="KW-0732">Signal</keyword>
<protein>
    <submittedName>
        <fullName evidence="2">Uncharacterized protein</fullName>
    </submittedName>
</protein>
<organism evidence="2 3">
    <name type="scientific">Vavraia culicis (isolate floridensis)</name>
    <name type="common">Microsporidian parasite</name>
    <dbReference type="NCBI Taxonomy" id="948595"/>
    <lineage>
        <taxon>Eukaryota</taxon>
        <taxon>Fungi</taxon>
        <taxon>Fungi incertae sedis</taxon>
        <taxon>Microsporidia</taxon>
        <taxon>Pleistophoridae</taxon>
        <taxon>Vavraia</taxon>
    </lineage>
</organism>
<dbReference type="Proteomes" id="UP000011081">
    <property type="component" value="Unassembled WGS sequence"/>
</dbReference>
<proteinExistence type="predicted"/>
<reference evidence="3" key="1">
    <citation type="submission" date="2011-03" db="EMBL/GenBank/DDBJ databases">
        <title>The genome sequence of Vavraia culicis strain floridensis.</title>
        <authorList>
            <consortium name="The Broad Institute Genome Sequencing Platform"/>
            <person name="Cuomo C."/>
            <person name="Becnel J."/>
            <person name="Sanscrainte N."/>
            <person name="Young S.K."/>
            <person name="Zeng Q."/>
            <person name="Gargeya S."/>
            <person name="Fitzgerald M."/>
            <person name="Haas B."/>
            <person name="Abouelleil A."/>
            <person name="Alvarado L."/>
            <person name="Arachchi H.M."/>
            <person name="Berlin A."/>
            <person name="Chapman S.B."/>
            <person name="Gearin G."/>
            <person name="Goldberg J."/>
            <person name="Griggs A."/>
            <person name="Gujja S."/>
            <person name="Hansen M."/>
            <person name="Heiman D."/>
            <person name="Howarth C."/>
            <person name="Larimer J."/>
            <person name="Lui A."/>
            <person name="MacDonald P.J.P."/>
            <person name="McCowen C."/>
            <person name="Montmayeur A."/>
            <person name="Murphy C."/>
            <person name="Neiman D."/>
            <person name="Pearson M."/>
            <person name="Priest M."/>
            <person name="Roberts A."/>
            <person name="Saif S."/>
            <person name="Shea T."/>
            <person name="Sisk P."/>
            <person name="Stolte C."/>
            <person name="Sykes S."/>
            <person name="Wortman J."/>
            <person name="Nusbaum C."/>
            <person name="Birren B."/>
        </authorList>
    </citation>
    <scope>NUCLEOTIDE SEQUENCE [LARGE SCALE GENOMIC DNA]</scope>
    <source>
        <strain evidence="3">floridensis</strain>
    </source>
</reference>
<feature type="signal peptide" evidence="1">
    <location>
        <begin position="1"/>
        <end position="17"/>
    </location>
</feature>
<dbReference type="VEuPathDB" id="MicrosporidiaDB:VCUG_02093"/>